<comment type="caution">
    <text evidence="5">The sequence shown here is derived from an EMBL/GenBank/DDBJ whole genome shotgun (WGS) entry which is preliminary data.</text>
</comment>
<evidence type="ECO:0000313" key="5">
    <source>
        <dbReference type="EMBL" id="KYG66884.1"/>
    </source>
</evidence>
<keyword evidence="1 3" id="KW-0694">RNA-binding</keyword>
<accession>A0A150WRD6</accession>
<dbReference type="EMBL" id="LUKE01000001">
    <property type="protein sequence ID" value="KYG66884.1"/>
    <property type="molecule type" value="Genomic_DNA"/>
</dbReference>
<dbReference type="SUPFAM" id="SSF55174">
    <property type="entry name" value="Alpha-L RNA-binding motif"/>
    <property type="match status" value="1"/>
</dbReference>
<dbReference type="GO" id="GO:0032259">
    <property type="term" value="P:methylation"/>
    <property type="evidence" value="ECO:0007669"/>
    <property type="project" value="InterPro"/>
</dbReference>
<evidence type="ECO:0000256" key="1">
    <source>
        <dbReference type="ARBA" id="ARBA00022884"/>
    </source>
</evidence>
<dbReference type="InterPro" id="IPR047048">
    <property type="entry name" value="TlyA"/>
</dbReference>
<comment type="similarity">
    <text evidence="2">Belongs to the TlyA family.</text>
</comment>
<dbReference type="Proteomes" id="UP000075320">
    <property type="component" value="Unassembled WGS sequence"/>
</dbReference>
<dbReference type="Gene3D" id="3.10.290.10">
    <property type="entry name" value="RNA-binding S4 domain"/>
    <property type="match status" value="1"/>
</dbReference>
<dbReference type="PROSITE" id="PS50889">
    <property type="entry name" value="S4"/>
    <property type="match status" value="1"/>
</dbReference>
<evidence type="ECO:0000259" key="4">
    <source>
        <dbReference type="SMART" id="SM00363"/>
    </source>
</evidence>
<dbReference type="OrthoDB" id="5291275at2"/>
<dbReference type="InterPro" id="IPR004538">
    <property type="entry name" value="Hemolysin_A/TlyA"/>
</dbReference>
<dbReference type="Pfam" id="PF01728">
    <property type="entry name" value="FtsJ"/>
    <property type="match status" value="1"/>
</dbReference>
<dbReference type="InterPro" id="IPR002942">
    <property type="entry name" value="S4_RNA-bd"/>
</dbReference>
<dbReference type="InterPro" id="IPR036986">
    <property type="entry name" value="S4_RNA-bd_sf"/>
</dbReference>
<keyword evidence="6" id="KW-1185">Reference proteome</keyword>
<dbReference type="Gene3D" id="3.40.50.150">
    <property type="entry name" value="Vaccinia Virus protein VP39"/>
    <property type="match status" value="1"/>
</dbReference>
<evidence type="ECO:0000256" key="2">
    <source>
        <dbReference type="ARBA" id="ARBA00029460"/>
    </source>
</evidence>
<dbReference type="RefSeq" id="WP_061834462.1">
    <property type="nucleotide sequence ID" value="NZ_LUKE01000001.1"/>
</dbReference>
<dbReference type="Pfam" id="PF01479">
    <property type="entry name" value="S4"/>
    <property type="match status" value="1"/>
</dbReference>
<evidence type="ECO:0000313" key="6">
    <source>
        <dbReference type="Proteomes" id="UP000075320"/>
    </source>
</evidence>
<dbReference type="PIRSF" id="PIRSF005578">
    <property type="entry name" value="TlyA"/>
    <property type="match status" value="1"/>
</dbReference>
<protein>
    <submittedName>
        <fullName evidence="5">Hemolysin</fullName>
    </submittedName>
</protein>
<dbReference type="PANTHER" id="PTHR32319:SF0">
    <property type="entry name" value="BACTERIAL HEMOLYSIN-LIKE PROTEIN"/>
    <property type="match status" value="1"/>
</dbReference>
<dbReference type="InterPro" id="IPR029063">
    <property type="entry name" value="SAM-dependent_MTases_sf"/>
</dbReference>
<reference evidence="5 6" key="1">
    <citation type="submission" date="2016-03" db="EMBL/GenBank/DDBJ databases">
        <authorList>
            <person name="Ploux O."/>
        </authorList>
    </citation>
    <scope>NUCLEOTIDE SEQUENCE [LARGE SCALE GENOMIC DNA]</scope>
    <source>
        <strain evidence="5 6">R0</strain>
    </source>
</reference>
<dbReference type="InterPro" id="IPR002877">
    <property type="entry name" value="RNA_MeTrfase_FtsJ_dom"/>
</dbReference>
<dbReference type="SUPFAM" id="SSF53335">
    <property type="entry name" value="S-adenosyl-L-methionine-dependent methyltransferases"/>
    <property type="match status" value="1"/>
</dbReference>
<dbReference type="CDD" id="cd00165">
    <property type="entry name" value="S4"/>
    <property type="match status" value="1"/>
</dbReference>
<dbReference type="GO" id="GO:0003723">
    <property type="term" value="F:RNA binding"/>
    <property type="evidence" value="ECO:0007669"/>
    <property type="project" value="UniProtKB-KW"/>
</dbReference>
<dbReference type="AlphaFoldDB" id="A0A150WRD6"/>
<dbReference type="GO" id="GO:0008168">
    <property type="term" value="F:methyltransferase activity"/>
    <property type="evidence" value="ECO:0007669"/>
    <property type="project" value="InterPro"/>
</dbReference>
<proteinExistence type="inferred from homology"/>
<gene>
    <name evidence="5" type="ORF">AZI86_07585</name>
</gene>
<dbReference type="PANTHER" id="PTHR32319">
    <property type="entry name" value="BACTERIAL HEMOLYSIN-LIKE PROTEIN"/>
    <property type="match status" value="1"/>
</dbReference>
<dbReference type="SMART" id="SM00363">
    <property type="entry name" value="S4"/>
    <property type="match status" value="1"/>
</dbReference>
<name>A0A150WRD6_BDEBC</name>
<organism evidence="5 6">
    <name type="scientific">Bdellovibrio bacteriovorus</name>
    <dbReference type="NCBI Taxonomy" id="959"/>
    <lineage>
        <taxon>Bacteria</taxon>
        <taxon>Pseudomonadati</taxon>
        <taxon>Bdellovibrionota</taxon>
        <taxon>Bdellovibrionia</taxon>
        <taxon>Bdellovibrionales</taxon>
        <taxon>Pseudobdellovibrionaceae</taxon>
        <taxon>Bdellovibrio</taxon>
    </lineage>
</organism>
<sequence length="262" mass="27976">MSDKASSKTRLDVWLMEKGLASSRTQAQDLIAAGQVFLHSKNGKKTLNKSSFAVEPEMADLISVESGAANRFVSRGGLKLEGALEHVKLNLQGLNALDVGISTGGFTDCLLQKGVSSVVGVDVGHGQVHKSLLGHARLRVFEGINARSLSQEPGVLAAKPEGGFDLAVMDVSFISITLIIPEIYSLLKKEGVLLSLVKPQFEVGIDGLSKGGIVKDVSKYAEVEAKIKDLCASCGFKVMDYFSSSILGKDGNNEFFIYAKKI</sequence>
<evidence type="ECO:0000256" key="3">
    <source>
        <dbReference type="PROSITE-ProRule" id="PRU00182"/>
    </source>
</evidence>
<feature type="domain" description="RNA-binding S4" evidence="4">
    <location>
        <begin position="9"/>
        <end position="81"/>
    </location>
</feature>